<evidence type="ECO:0000313" key="2">
    <source>
        <dbReference type="EMBL" id="QDU20788.1"/>
    </source>
</evidence>
<dbReference type="KEGG" id="uli:ETAA1_27490"/>
<reference evidence="2 3" key="1">
    <citation type="submission" date="2019-02" db="EMBL/GenBank/DDBJ databases">
        <title>Deep-cultivation of Planctomycetes and their phenomic and genomic characterization uncovers novel biology.</title>
        <authorList>
            <person name="Wiegand S."/>
            <person name="Jogler M."/>
            <person name="Boedeker C."/>
            <person name="Pinto D."/>
            <person name="Vollmers J."/>
            <person name="Rivas-Marin E."/>
            <person name="Kohn T."/>
            <person name="Peeters S.H."/>
            <person name="Heuer A."/>
            <person name="Rast P."/>
            <person name="Oberbeckmann S."/>
            <person name="Bunk B."/>
            <person name="Jeske O."/>
            <person name="Meyerdierks A."/>
            <person name="Storesund J.E."/>
            <person name="Kallscheuer N."/>
            <person name="Luecker S."/>
            <person name="Lage O.M."/>
            <person name="Pohl T."/>
            <person name="Merkel B.J."/>
            <person name="Hornburger P."/>
            <person name="Mueller R.-W."/>
            <person name="Bruemmer F."/>
            <person name="Labrenz M."/>
            <person name="Spormann A.M."/>
            <person name="Op den Camp H."/>
            <person name="Overmann J."/>
            <person name="Amann R."/>
            <person name="Jetten M.S.M."/>
            <person name="Mascher T."/>
            <person name="Medema M.H."/>
            <person name="Devos D.P."/>
            <person name="Kaster A.-K."/>
            <person name="Ovreas L."/>
            <person name="Rohde M."/>
            <person name="Galperin M.Y."/>
            <person name="Jogler C."/>
        </authorList>
    </citation>
    <scope>NUCLEOTIDE SEQUENCE [LARGE SCALE GENOMIC DNA]</scope>
    <source>
        <strain evidence="2 3">ETA_A1</strain>
    </source>
</reference>
<feature type="compositionally biased region" description="Acidic residues" evidence="1">
    <location>
        <begin position="674"/>
        <end position="684"/>
    </location>
</feature>
<evidence type="ECO:0000256" key="1">
    <source>
        <dbReference type="SAM" id="MobiDB-lite"/>
    </source>
</evidence>
<name>A0A517XTG8_9BACT</name>
<keyword evidence="3" id="KW-1185">Reference proteome</keyword>
<dbReference type="EMBL" id="CP036273">
    <property type="protein sequence ID" value="QDU20788.1"/>
    <property type="molecule type" value="Genomic_DNA"/>
</dbReference>
<sequence length="1307" mass="144474">MDGIYPELARRTDPAKLLGYLNFSDGRPDPRFQKGLADGYALLHEHGDAAPWLTLLDWLGRTLGDLAASGAAAFRDTAQASGVLAAAVLLPQAYRDHHADLLAHQPDAELFTPFFLARGFEAILRHGAPWDVAGAVRALNDFVGYRPIAVLETRPNTDFYPHEKVRPIPLYLKGAGVAPGRYADLLRPALELLAQTAPELLDEACFDPERMDELAFDPRAHDHFHPINKRPNVLFGEWDPHTIDAKGFYRRFVLRQMTLDTLLTWVHPPAGVAVGDRGERLFEASAVLAGTILMGAGVSGSGPTTYDSTVTLSKLVPRIARYRDGFYKKLLANLPGAHGDRLREEAETRKQPFAGVRQYLNQAIATQRAAHLQDRRLAQLFGAMGYPFAAREQAKKIAAPAVRVGTEVRVRQTEADFATDRGELDEAARLLGEVEDLLRRGIDCGAVLDPWNVLGYQGLFPIFPGREDTVRDPRAEELIHTVGRQFDLYAKAVSAAAVAGDSTIHNRLDRAMRALAEWWDRFATCTVTDLPRIHGGERADAAGHVAAALAAWSRRDPGGNDLAFWRQHRDGFTSPAAFAQVIAALLRHEEWKAGMGLLMTWLSESDAVPLEDPSASFDDLAERWLTGVVGTTTFPPAERAALVRRFFELLEVNAEDKFTPADEWLPGVVAPHDENDEDDEDDDTFASAYEGMTFQDSADDGEEGSVADGAPQSVGDFPLEGEANDLETRLKFFHMVARLWRVAARPEVWGRGDPAAHDTLAGWLGSARRSRAAFARFLDRVREIAVPEPIGGHEGMIEFDRRRALKGHLLDLGVATCVEAGRAALALSAVLAAGGELPAPGGATPEAADDPAAPPDWEPLLIPVERAVATRDAAQVRRLLPAFVARFRGEPLLYCPPSDGGQPAPVLRAQTALHALEDLLTRLPRLGLLRETFHLTKLGRTMEWNSPPTGRRVSSFDQLFRTALVGVVDTLLASAPAWGKDGAPDGPLAAMLFRIADEFQKLWVEHSQSLRLSVLEAVTDEADWEAVRGFVARYGSDLFTVPFLGLSNMRGILARGVGPWLDHEAEFADPDRRPRLVDDWEEGKLDKPRTARAAELVLQALVEHYDEYRDYNTTTTQSDYGENIHILLDFLRLKVKYDRAAWRMRPFALAHEVLCRRGQDVLAARWRETIQGRTQKLAEELLEELGKRETRYAVRLRTVRDRLEERFLLPLEIDRAAAQVGPAAEAARAGEAEDGPAFVRLLVAMSPLRDTVSGVGLEVPVWVRRLEDALRQSRDPDAADAADTVPLPLDFADLKKQIQEWDRPLGE</sequence>
<accession>A0A517XTG8</accession>
<dbReference type="Proteomes" id="UP000319576">
    <property type="component" value="Chromosome"/>
</dbReference>
<gene>
    <name evidence="2" type="ORF">ETAA1_27490</name>
</gene>
<feature type="region of interest" description="Disordered" evidence="1">
    <location>
        <begin position="696"/>
        <end position="717"/>
    </location>
</feature>
<organism evidence="2 3">
    <name type="scientific">Urbifossiella limnaea</name>
    <dbReference type="NCBI Taxonomy" id="2528023"/>
    <lineage>
        <taxon>Bacteria</taxon>
        <taxon>Pseudomonadati</taxon>
        <taxon>Planctomycetota</taxon>
        <taxon>Planctomycetia</taxon>
        <taxon>Gemmatales</taxon>
        <taxon>Gemmataceae</taxon>
        <taxon>Urbifossiella</taxon>
    </lineage>
</organism>
<dbReference type="RefSeq" id="WP_145238935.1">
    <property type="nucleotide sequence ID" value="NZ_CP036273.1"/>
</dbReference>
<feature type="region of interest" description="Disordered" evidence="1">
    <location>
        <begin position="665"/>
        <end position="684"/>
    </location>
</feature>
<proteinExistence type="predicted"/>
<protein>
    <submittedName>
        <fullName evidence="2">Uncharacterized protein</fullName>
    </submittedName>
</protein>
<dbReference type="OrthoDB" id="220607at2"/>
<evidence type="ECO:0000313" key="3">
    <source>
        <dbReference type="Proteomes" id="UP000319576"/>
    </source>
</evidence>